<dbReference type="EMBL" id="JAHCDA010000001">
    <property type="protein sequence ID" value="MBS7809841.1"/>
    <property type="molecule type" value="Genomic_DNA"/>
</dbReference>
<dbReference type="Proteomes" id="UP000766336">
    <property type="component" value="Unassembled WGS sequence"/>
</dbReference>
<keyword evidence="4" id="KW-1185">Reference proteome</keyword>
<evidence type="ECO:0000313" key="4">
    <source>
        <dbReference type="Proteomes" id="UP000766336"/>
    </source>
</evidence>
<dbReference type="Gene3D" id="3.90.1010.10">
    <property type="match status" value="1"/>
</dbReference>
<proteinExistence type="inferred from homology"/>
<comment type="similarity">
    <text evidence="1">Belongs to the SufE family.</text>
</comment>
<dbReference type="InterPro" id="IPR003808">
    <property type="entry name" value="Fe-S_metab-assoc_dom"/>
</dbReference>
<evidence type="ECO:0000256" key="1">
    <source>
        <dbReference type="ARBA" id="ARBA00010282"/>
    </source>
</evidence>
<organism evidence="3 4">
    <name type="scientific">Roseococcus pinisoli</name>
    <dbReference type="NCBI Taxonomy" id="2835040"/>
    <lineage>
        <taxon>Bacteria</taxon>
        <taxon>Pseudomonadati</taxon>
        <taxon>Pseudomonadota</taxon>
        <taxon>Alphaproteobacteria</taxon>
        <taxon>Acetobacterales</taxon>
        <taxon>Roseomonadaceae</taxon>
        <taxon>Roseococcus</taxon>
    </lineage>
</organism>
<dbReference type="RefSeq" id="WP_213668502.1">
    <property type="nucleotide sequence ID" value="NZ_JAHCDA010000001.1"/>
</dbReference>
<evidence type="ECO:0000313" key="3">
    <source>
        <dbReference type="EMBL" id="MBS7809841.1"/>
    </source>
</evidence>
<comment type="caution">
    <text evidence="3">The sequence shown here is derived from an EMBL/GenBank/DDBJ whole genome shotgun (WGS) entry which is preliminary data.</text>
</comment>
<dbReference type="SUPFAM" id="SSF82649">
    <property type="entry name" value="SufE/NifU"/>
    <property type="match status" value="1"/>
</dbReference>
<protein>
    <submittedName>
        <fullName evidence="3">SufE family protein</fullName>
    </submittedName>
</protein>
<dbReference type="PANTHER" id="PTHR43597:SF5">
    <property type="entry name" value="SUFE-LIKE PROTEIN 2, CHLOROPLASTIC"/>
    <property type="match status" value="1"/>
</dbReference>
<gene>
    <name evidence="3" type="ORF">KHU32_02755</name>
</gene>
<dbReference type="Pfam" id="PF02657">
    <property type="entry name" value="SufE"/>
    <property type="match status" value="1"/>
</dbReference>
<dbReference type="PANTHER" id="PTHR43597">
    <property type="entry name" value="SULFUR ACCEPTOR PROTEIN CSDE"/>
    <property type="match status" value="1"/>
</dbReference>
<sequence>MSVEAPVSGIEEVITDLEEGFALFDDWEDRYRYLMEMGRELPVLTEAEKVEANLVPGCQSRVWFIPRREGDQLFFRINSDAAIVQGLMALVLRVFNGRTAGEIREVDPNFLQRLGLGEHISLSRRNGVAAVLARVQAAARG</sequence>
<evidence type="ECO:0000259" key="2">
    <source>
        <dbReference type="Pfam" id="PF02657"/>
    </source>
</evidence>
<reference evidence="3 4" key="1">
    <citation type="submission" date="2021-05" db="EMBL/GenBank/DDBJ databases">
        <title>Roseococcus sp. XZZS9, whole genome shotgun sequencing project.</title>
        <authorList>
            <person name="Zhao G."/>
            <person name="Shen L."/>
        </authorList>
    </citation>
    <scope>NUCLEOTIDE SEQUENCE [LARGE SCALE GENOMIC DNA]</scope>
    <source>
        <strain evidence="3 4">XZZS9</strain>
    </source>
</reference>
<feature type="domain" description="Fe-S metabolism associated" evidence="2">
    <location>
        <begin position="20"/>
        <end position="137"/>
    </location>
</feature>
<accession>A0ABS5Q842</accession>
<name>A0ABS5Q842_9PROT</name>